<accession>A0A8J6MYQ6</accession>
<dbReference type="InterPro" id="IPR036249">
    <property type="entry name" value="Thioredoxin-like_sf"/>
</dbReference>
<dbReference type="Gene3D" id="3.40.30.10">
    <property type="entry name" value="Glutaredoxin"/>
    <property type="match status" value="1"/>
</dbReference>
<dbReference type="EMBL" id="JACNJD010000191">
    <property type="protein sequence ID" value="MBC8177135.1"/>
    <property type="molecule type" value="Genomic_DNA"/>
</dbReference>
<evidence type="ECO:0000313" key="1">
    <source>
        <dbReference type="EMBL" id="MBC8177135.1"/>
    </source>
</evidence>
<dbReference type="CDD" id="cd02980">
    <property type="entry name" value="TRX_Fd_family"/>
    <property type="match status" value="1"/>
</dbReference>
<gene>
    <name evidence="1" type="ORF">H8E19_06985</name>
</gene>
<dbReference type="AlphaFoldDB" id="A0A8J6MYQ6"/>
<reference evidence="1 2" key="1">
    <citation type="submission" date="2020-08" db="EMBL/GenBank/DDBJ databases">
        <title>Bridging the membrane lipid divide: bacteria of the FCB group superphylum have the potential to synthesize archaeal ether lipids.</title>
        <authorList>
            <person name="Villanueva L."/>
            <person name="Von Meijenfeldt F.A.B."/>
            <person name="Westbye A.B."/>
            <person name="Yadav S."/>
            <person name="Hopmans E.C."/>
            <person name="Dutilh B.E."/>
            <person name="Sinninghe Damste J.S."/>
        </authorList>
    </citation>
    <scope>NUCLEOTIDE SEQUENCE [LARGE SCALE GENOMIC DNA]</scope>
    <source>
        <strain evidence="1">NIOZ-UU27</strain>
    </source>
</reference>
<protein>
    <submittedName>
        <fullName evidence="1">(2Fe-2S) ferredoxin domain-containing protein</fullName>
    </submittedName>
</protein>
<comment type="caution">
    <text evidence="1">The sequence shown here is derived from an EMBL/GenBank/DDBJ whole genome shotgun (WGS) entry which is preliminary data.</text>
</comment>
<dbReference type="SUPFAM" id="SSF52833">
    <property type="entry name" value="Thioredoxin-like"/>
    <property type="match status" value="1"/>
</dbReference>
<name>A0A8J6MYQ6_9DELT</name>
<dbReference type="Proteomes" id="UP000650524">
    <property type="component" value="Unassembled WGS sequence"/>
</dbReference>
<organism evidence="1 2">
    <name type="scientific">Candidatus Desulfacyla euxinica</name>
    <dbReference type="NCBI Taxonomy" id="2841693"/>
    <lineage>
        <taxon>Bacteria</taxon>
        <taxon>Deltaproteobacteria</taxon>
        <taxon>Candidatus Desulfacyla</taxon>
    </lineage>
</organism>
<feature type="non-terminal residue" evidence="1">
    <location>
        <position position="110"/>
    </location>
</feature>
<proteinExistence type="predicted"/>
<evidence type="ECO:0000313" key="2">
    <source>
        <dbReference type="Proteomes" id="UP000650524"/>
    </source>
</evidence>
<sequence length="110" mass="12133">MDQPNWKDLDQAFSAIHEEAVKRRRVFIEDPAPKIHIGMATCGIASGALETKSAFEEALSERNIGARIHTVGCIGHCYAEPVVIIENPGFPAIMYHQVTPGKARMLVKSF</sequence>